<comment type="caution">
    <text evidence="1">The sequence shown here is derived from an EMBL/GenBank/DDBJ whole genome shotgun (WGS) entry which is preliminary data.</text>
</comment>
<dbReference type="Proteomes" id="UP000275719">
    <property type="component" value="Unassembled WGS sequence"/>
</dbReference>
<accession>A0A3P3WC45</accession>
<proteinExistence type="predicted"/>
<sequence length="1993" mass="226297">MAYVNIYQYDQFTSVEVKKFIYSGTSTYVVGKVRRGNEQVPEQMFIGKLDADGNYLWQRRYIYPDTQVTGGYVWAFPHFTDVVEIPGTKDIVVLGFDRDVALLMRLKENGDISWIKKIYDVQTVKPIYDNVNFNPCLHIFDDNSLVVHIRENHNKGAGPAQINHNIYRFDPEEGYEIQAIQIPTRSPMLLVREERMEKGLLTFYGGYAETGAIMQIDQNLNIVRSVGFFYTGPLKGYNSFHIYAASPVHEGRYTVMGSFYHYDPSAPVEDRIGLEWVINREIRFNFDVLELIKNFEKPVPRQYTNFFVAEINQEHDQIIAIGESDKDFAAVMQTVALNDYGTFCSVGSSLYQLDSGISHSQWTKAIQLPEMNNYHLGISEHTDNKITSFSYNLSTVAIAQSLPDYDTCRTIPVDEVLKFQPLETKWRELEFSVERISPEKYEEPRIEFYDLRSEKQQVICPPDDGGTGIIIDANTHLQSADIYLQAAGSTGEDSTAGIHLRWLLKNNLQTHLPKGDYYQGQPQGNNKPDDYVQIFRTPYKPVSLQLSFSQAPQSVVDAQALWLYSIGGKSIYVYFRNTTRYQQVRSAINPLNNPIGFLNEYGNNLIEVESPNHLFFGVRLTPSVGTGTVKAEIQSVETEQLNLPKNVTFRNNMSAVEMGRTVYAENGRSVRFAPFNCIVNAINFEFYLDFIQTANKGQAWQDMGKYSLTLEDEEAYKRLEPRPDERPVHAVWPRYNDGEFVNIKNYHVKWNGDLEDPRQRIKDSVERYLEMSNDPMNPLANEIYYLNDEPNEEMDNGLEISHLMMLQMASMDYHVARMLGLGILDLESEVYKGQQYIYVAQYFTFENGNSDVKSNHLYMSLPTSLDDQRLTLPVILKEPVPGIVSADSELDQGQTITDADGYAHDGKTRYISLFAEELKPDEPEDSPFYYSSEQFYMATFTYPVYVGIEYKRATEPEWQKPELPNDPAYLNVTDTGAESKNETVGIAIPEVGQPAFIHRETRSGVHTYSSYGVNWFSRAISTHTRWDVETKIVPNNNLLPPSSINALLIQEESPLFLTSQNEQQMLTQITNTDKTFIRLALEYDTVQDMISYQKAIDGQVLPDFNPLPDNEEVFADEMEIFFSPEVPEQLFGVVTSVTDFPGNPLISVIQSEPMVLASAGQTLYPTVDVVEIPFYIGGVLQIGGDDFIIHDIEIPSATPLLPKFHVLKKQIGDAFGENSNVPFDPADFITPATGVSFMFTRNMLNVDSWGAVNPNPFKVQIGNNWNIQQEEVTIEAGTGTDTTQNTYLRKFRGFVFNNASIKQYTDSYSPTFAGLYEITFPGYTIGNHPQFNPNVEELSVQWYRGSIRVPYQNNVNGERKTLKVIRFHEDAGNLIVYAQDENYDTAPLQTIAIRNNTWVNFYPGYRVYLYHNIPCRLTEGHILPQEEGILDKYSIFGMRSRVAGSIDFISPISTPTFMFARRFEKPQTPEQPKGALYATRPDYFGRSTYTFTTQYTHKPFSVAMCRSNDDILFSSLYLQTPYGEAPLPNSVEDIRIQNADDFANDRLLDFANATVDSGYLFPEHNGYRFPIPNSTAFFESINGFIAEHNSHYGDSVPFIAPNTLSNMNHIVIPGVPGRNEQLTFYDFVKQTVDNSYVPLTEVPMIYQYVKDGAYMPIPKAQTIRDRNGVLLKPTDADFDIAPMMKIVSTNPHKTLFTDFTLDGASTSVYFYAVRETDAQMKQGELSTAIGPVRLVNSYAVKTPEIKSVIPILENEILGISPAMQIEVNSYEAIHNVTKINLYRALNMGDATSVRAMTLVKTIDLETDGLLEEGIWTITDDFADLTEIPYGDALYYRVTVEAKVEYAEANYSYDDNNPNNVFTIVTDFAPSEPSKLMITMITENVIPDSPNLSYTATTVNPTTLGTVVFEWDKQVYKGKYYLHKMNEKGNWEQIAFIASNDAVIVLPLVDTDWGSDQLIIQDSEGNPVYHHFKMITENTAGMSSTDEIILTIPS</sequence>
<reference evidence="1 2" key="1">
    <citation type="submission" date="2018-11" db="EMBL/GenBank/DDBJ databases">
        <title>Flavobacterium sp. nov., YIM 102701-2 draft genome.</title>
        <authorList>
            <person name="Li G."/>
            <person name="Jiang Y."/>
        </authorList>
    </citation>
    <scope>NUCLEOTIDE SEQUENCE [LARGE SCALE GENOMIC DNA]</scope>
    <source>
        <strain evidence="1 2">YIM 102701-2</strain>
    </source>
</reference>
<organism evidence="1 2">
    <name type="scientific">Paenimyroides tangerinum</name>
    <dbReference type="NCBI Taxonomy" id="2488728"/>
    <lineage>
        <taxon>Bacteria</taxon>
        <taxon>Pseudomonadati</taxon>
        <taxon>Bacteroidota</taxon>
        <taxon>Flavobacteriia</taxon>
        <taxon>Flavobacteriales</taxon>
        <taxon>Flavobacteriaceae</taxon>
        <taxon>Paenimyroides</taxon>
    </lineage>
</organism>
<name>A0A3P3WC45_9FLAO</name>
<gene>
    <name evidence="1" type="ORF">EG240_01585</name>
</gene>
<dbReference type="EMBL" id="RQVQ01000003">
    <property type="protein sequence ID" value="RRJ92735.1"/>
    <property type="molecule type" value="Genomic_DNA"/>
</dbReference>
<evidence type="ECO:0000313" key="1">
    <source>
        <dbReference type="EMBL" id="RRJ92735.1"/>
    </source>
</evidence>
<protein>
    <submittedName>
        <fullName evidence="1">Uncharacterized protein</fullName>
    </submittedName>
</protein>
<evidence type="ECO:0000313" key="2">
    <source>
        <dbReference type="Proteomes" id="UP000275719"/>
    </source>
</evidence>
<dbReference type="RefSeq" id="WP_125016725.1">
    <property type="nucleotide sequence ID" value="NZ_RQVQ01000003.1"/>
</dbReference>
<dbReference type="OrthoDB" id="717548at2"/>
<keyword evidence="2" id="KW-1185">Reference proteome</keyword>